<dbReference type="InterPro" id="IPR003594">
    <property type="entry name" value="HATPase_dom"/>
</dbReference>
<dbReference type="Gene3D" id="2.10.70.100">
    <property type="match status" value="1"/>
</dbReference>
<dbReference type="SMART" id="SM00091">
    <property type="entry name" value="PAS"/>
    <property type="match status" value="4"/>
</dbReference>
<evidence type="ECO:0000259" key="9">
    <source>
        <dbReference type="PROSITE" id="PS50113"/>
    </source>
</evidence>
<dbReference type="InterPro" id="IPR035965">
    <property type="entry name" value="PAS-like_dom_sf"/>
</dbReference>
<dbReference type="InterPro" id="IPR013655">
    <property type="entry name" value="PAS_fold_3"/>
</dbReference>
<dbReference type="Pfam" id="PF05227">
    <property type="entry name" value="CHASE3"/>
    <property type="match status" value="1"/>
</dbReference>
<dbReference type="Gene3D" id="3.30.565.10">
    <property type="entry name" value="Histidine kinase-like ATPase, C-terminal domain"/>
    <property type="match status" value="1"/>
</dbReference>
<feature type="domain" description="PAC" evidence="9">
    <location>
        <begin position="559"/>
        <end position="610"/>
    </location>
</feature>
<dbReference type="SUPFAM" id="SSF47384">
    <property type="entry name" value="Homodimeric domain of signal transducing histidine kinase"/>
    <property type="match status" value="1"/>
</dbReference>
<organism evidence="10 11">
    <name type="scientific">Paraflavisolibacter caeni</name>
    <dbReference type="NCBI Taxonomy" id="2982496"/>
    <lineage>
        <taxon>Bacteria</taxon>
        <taxon>Pseudomonadati</taxon>
        <taxon>Bacteroidota</taxon>
        <taxon>Chitinophagia</taxon>
        <taxon>Chitinophagales</taxon>
        <taxon>Chitinophagaceae</taxon>
        <taxon>Paraflavisolibacter</taxon>
    </lineage>
</organism>
<feature type="transmembrane region" description="Helical" evidence="6">
    <location>
        <begin position="184"/>
        <end position="208"/>
    </location>
</feature>
<evidence type="ECO:0000256" key="5">
    <source>
        <dbReference type="ARBA" id="ARBA00022777"/>
    </source>
</evidence>
<feature type="domain" description="PAS" evidence="8">
    <location>
        <begin position="368"/>
        <end position="431"/>
    </location>
</feature>
<accession>A0A9X2Y1Z5</accession>
<dbReference type="PROSITE" id="PS50109">
    <property type="entry name" value="HIS_KIN"/>
    <property type="match status" value="1"/>
</dbReference>
<dbReference type="CDD" id="cd19410">
    <property type="entry name" value="HK9-like_sensor"/>
    <property type="match status" value="1"/>
</dbReference>
<dbReference type="InterPro" id="IPR004358">
    <property type="entry name" value="Sig_transdc_His_kin-like_C"/>
</dbReference>
<feature type="domain" description="PAC" evidence="9">
    <location>
        <begin position="667"/>
        <end position="733"/>
    </location>
</feature>
<dbReference type="EMBL" id="JAOTIF010000027">
    <property type="protein sequence ID" value="MCU7552033.1"/>
    <property type="molecule type" value="Genomic_DNA"/>
</dbReference>
<dbReference type="Pfam" id="PF08447">
    <property type="entry name" value="PAS_3"/>
    <property type="match status" value="2"/>
</dbReference>
<dbReference type="SUPFAM" id="SSF55874">
    <property type="entry name" value="ATPase domain of HSP90 chaperone/DNA topoisomerase II/histidine kinase"/>
    <property type="match status" value="1"/>
</dbReference>
<dbReference type="InterPro" id="IPR000014">
    <property type="entry name" value="PAS"/>
</dbReference>
<keyword evidence="3" id="KW-0597">Phosphoprotein</keyword>
<keyword evidence="4" id="KW-0808">Transferase</keyword>
<dbReference type="InterPro" id="IPR036097">
    <property type="entry name" value="HisK_dim/P_sf"/>
</dbReference>
<proteinExistence type="predicted"/>
<dbReference type="InterPro" id="IPR003661">
    <property type="entry name" value="HisK_dim/P_dom"/>
</dbReference>
<comment type="catalytic activity">
    <reaction evidence="1">
        <text>ATP + protein L-histidine = ADP + protein N-phospho-L-histidine.</text>
        <dbReference type="EC" id="2.7.13.3"/>
    </reaction>
</comment>
<dbReference type="InterPro" id="IPR001610">
    <property type="entry name" value="PAC"/>
</dbReference>
<dbReference type="Pfam" id="PF02518">
    <property type="entry name" value="HATPase_c"/>
    <property type="match status" value="1"/>
</dbReference>
<feature type="domain" description="PAC" evidence="9">
    <location>
        <begin position="432"/>
        <end position="483"/>
    </location>
</feature>
<dbReference type="SMART" id="SM00387">
    <property type="entry name" value="HATPase_c"/>
    <property type="match status" value="1"/>
</dbReference>
<feature type="domain" description="PAS" evidence="8">
    <location>
        <begin position="748"/>
        <end position="807"/>
    </location>
</feature>
<dbReference type="EC" id="2.7.13.3" evidence="2"/>
<dbReference type="InterPro" id="IPR052162">
    <property type="entry name" value="Sensor_kinase/Photoreceptor"/>
</dbReference>
<reference evidence="10" key="2">
    <citation type="submission" date="2023-04" db="EMBL/GenBank/DDBJ databases">
        <title>Paracnuella aquatica gen. nov., sp. nov., a member of the family Chitinophagaceae isolated from a hot spring.</title>
        <authorList>
            <person name="Wang C."/>
        </authorList>
    </citation>
    <scope>NUCLEOTIDE SEQUENCE</scope>
    <source>
        <strain evidence="10">LB-8</strain>
    </source>
</reference>
<keyword evidence="6" id="KW-0472">Membrane</keyword>
<name>A0A9X2Y1Z5_9BACT</name>
<dbReference type="GO" id="GO:0000155">
    <property type="term" value="F:phosphorelay sensor kinase activity"/>
    <property type="evidence" value="ECO:0007669"/>
    <property type="project" value="InterPro"/>
</dbReference>
<dbReference type="Pfam" id="PF08448">
    <property type="entry name" value="PAS_4"/>
    <property type="match status" value="2"/>
</dbReference>
<dbReference type="CDD" id="cd00082">
    <property type="entry name" value="HisKA"/>
    <property type="match status" value="1"/>
</dbReference>
<dbReference type="PANTHER" id="PTHR43304:SF1">
    <property type="entry name" value="PAC DOMAIN-CONTAINING PROTEIN"/>
    <property type="match status" value="1"/>
</dbReference>
<evidence type="ECO:0000256" key="4">
    <source>
        <dbReference type="ARBA" id="ARBA00022679"/>
    </source>
</evidence>
<dbReference type="PANTHER" id="PTHR43304">
    <property type="entry name" value="PHYTOCHROME-LIKE PROTEIN CPH1"/>
    <property type="match status" value="1"/>
</dbReference>
<dbReference type="Gene3D" id="3.30.450.20">
    <property type="entry name" value="PAS domain"/>
    <property type="match status" value="5"/>
</dbReference>
<evidence type="ECO:0000259" key="8">
    <source>
        <dbReference type="PROSITE" id="PS50112"/>
    </source>
</evidence>
<feature type="domain" description="Histidine kinase" evidence="7">
    <location>
        <begin position="898"/>
        <end position="1124"/>
    </location>
</feature>
<feature type="domain" description="PAS" evidence="8">
    <location>
        <begin position="611"/>
        <end position="681"/>
    </location>
</feature>
<feature type="domain" description="PAS" evidence="8">
    <location>
        <begin position="511"/>
        <end position="556"/>
    </location>
</feature>
<dbReference type="RefSeq" id="WP_279299470.1">
    <property type="nucleotide sequence ID" value="NZ_JAOTIF010000027.1"/>
</dbReference>
<dbReference type="PROSITE" id="PS50112">
    <property type="entry name" value="PAS"/>
    <property type="match status" value="4"/>
</dbReference>
<dbReference type="InterPro" id="IPR013656">
    <property type="entry name" value="PAS_4"/>
</dbReference>
<dbReference type="NCBIfam" id="TIGR00229">
    <property type="entry name" value="sensory_box"/>
    <property type="match status" value="4"/>
</dbReference>
<evidence type="ECO:0000313" key="11">
    <source>
        <dbReference type="Proteomes" id="UP001155483"/>
    </source>
</evidence>
<dbReference type="PRINTS" id="PR00344">
    <property type="entry name" value="BCTRLSENSOR"/>
</dbReference>
<keyword evidence="11" id="KW-1185">Reference proteome</keyword>
<keyword evidence="5" id="KW-0418">Kinase</keyword>
<dbReference type="PROSITE" id="PS50113">
    <property type="entry name" value="PAC"/>
    <property type="match status" value="4"/>
</dbReference>
<keyword evidence="6" id="KW-0812">Transmembrane</keyword>
<protein>
    <recommendedName>
        <fullName evidence="2">histidine kinase</fullName>
        <ecNumber evidence="2">2.7.13.3</ecNumber>
    </recommendedName>
</protein>
<evidence type="ECO:0000256" key="1">
    <source>
        <dbReference type="ARBA" id="ARBA00000085"/>
    </source>
</evidence>
<dbReference type="Proteomes" id="UP001155483">
    <property type="component" value="Unassembled WGS sequence"/>
</dbReference>
<dbReference type="SUPFAM" id="SSF55785">
    <property type="entry name" value="PYP-like sensor domain (PAS domain)"/>
    <property type="match status" value="5"/>
</dbReference>
<sequence>MKNISFKNSDKSKFLKILCPLSVLILCVLSFLLVKRIENMGRAAEWVNKTNFIRQELSETNSRLTNAETEHRGFLLTKDSSFYALFTKSSNELHTHLNNLDILLSHNPAMKAPMKKLRLLVNNRLDLLQQVLDEHKDKVLIDQTSSTNAFNGKAAMGAVDAQIQLMDSQLGQLLQQRSEESHRYIITTPLYAAIVYLLALLLIIYAFYNLLRQLKLSTNYLNQSQVAEEKARMANFLLENAEQITRSGSWKWNSVHGKREHSRNLFRLFGYEPNSFEPGMYDFLHMIDEDGRQEMISKLEQDMKTGEVSTSSFWITRKDGQRRYFRCISHFGKNDKGEDIIIGTTQDITETYLLKQESEQHARFNELVVENNVDMIAAFDKELRVTVWNKAYEDIFGVPKRDILGKRLTDVFPYLENDVKTIYLKAALEGKETIQQEFRYFKNQKTGEISIIPLKDEIGNITGVLTNIHDITAIKEAERLLKESNLKFEQAEEAGKIGSASWNLASGAMTWSKNLYRVFGYEPGSVSPSLGLLEEFIHPDDVAEVMQIIKQYLNMSGFPPLHFRVKRKDGEIRYVKTSAVPVKNEKGETVLFCSVLDVTEEELLKQQLQERNQLVESLIENSADMIEVIDTGMHYTVWNKANEQQFGLSKEEVLGKNIVDVFPGLRNDKRMEFINQGLKGNPTYRKEQPCLNGRKTADFSYIPLRNADGSIMGLLIMAHDITERIKAAEKLKRANDELHYRNQALREAYAFNRHITDLAPNGIYVYDKAKGVNVFFNKHAQELYGYNETELEEMGHDFVSRIIHPDDLIGLFEKFKQYDTAADDYIMELEYRVRNKEGQYRYMFTREAIFKRNENGVPEQFIGVTVDVTDIKMAEKELREKNLALQQSNEELASFNYIASHDLQEPLRKIQTFGNFLEETETGLTDQGKSSLKRMQMAAARMRTLINDLLAFSRVSMVKEEMEQVDLNEVLEQAKSSLRTALNEKGARIDGCELPKVQGVSFQLQQLFENIIGNAVKYCEPGQTPVVTITTKEVSTEQAEALGLLPGWTYHCISLQDNGIGFEQQYADKIFELFQRLHTKSEYPGTGLGLAICKKIVQNHGGHIQAVSNPGDGAVFEIFLPAENVFEIA</sequence>
<evidence type="ECO:0000256" key="2">
    <source>
        <dbReference type="ARBA" id="ARBA00012438"/>
    </source>
</evidence>
<comment type="caution">
    <text evidence="10">The sequence shown here is derived from an EMBL/GenBank/DDBJ whole genome shotgun (WGS) entry which is preliminary data.</text>
</comment>
<evidence type="ECO:0000313" key="10">
    <source>
        <dbReference type="EMBL" id="MCU7552033.1"/>
    </source>
</evidence>
<reference evidence="10" key="1">
    <citation type="submission" date="2022-09" db="EMBL/GenBank/DDBJ databases">
        <authorList>
            <person name="Yuan C."/>
            <person name="Ke Z."/>
        </authorList>
    </citation>
    <scope>NUCLEOTIDE SEQUENCE</scope>
    <source>
        <strain evidence="10">LB-8</strain>
    </source>
</reference>
<evidence type="ECO:0000256" key="6">
    <source>
        <dbReference type="SAM" id="Phobius"/>
    </source>
</evidence>
<dbReference type="FunFam" id="3.30.565.10:FF:000006">
    <property type="entry name" value="Sensor histidine kinase WalK"/>
    <property type="match status" value="1"/>
</dbReference>
<dbReference type="InterPro" id="IPR007891">
    <property type="entry name" value="CHASE3"/>
</dbReference>
<dbReference type="SMART" id="SM00388">
    <property type="entry name" value="HisKA"/>
    <property type="match status" value="1"/>
</dbReference>
<evidence type="ECO:0000256" key="3">
    <source>
        <dbReference type="ARBA" id="ARBA00022553"/>
    </source>
</evidence>
<dbReference type="Pfam" id="PF00512">
    <property type="entry name" value="HisKA"/>
    <property type="match status" value="1"/>
</dbReference>
<dbReference type="Gene3D" id="1.10.287.130">
    <property type="match status" value="1"/>
</dbReference>
<feature type="domain" description="PAC" evidence="9">
    <location>
        <begin position="827"/>
        <end position="880"/>
    </location>
</feature>
<dbReference type="InterPro" id="IPR036890">
    <property type="entry name" value="HATPase_C_sf"/>
</dbReference>
<evidence type="ECO:0000259" key="7">
    <source>
        <dbReference type="PROSITE" id="PS50109"/>
    </source>
</evidence>
<dbReference type="AlphaFoldDB" id="A0A9X2Y1Z5"/>
<dbReference type="SMART" id="SM00086">
    <property type="entry name" value="PAC"/>
    <property type="match status" value="5"/>
</dbReference>
<dbReference type="Pfam" id="PF13426">
    <property type="entry name" value="PAS_9"/>
    <property type="match status" value="1"/>
</dbReference>
<gene>
    <name evidence="10" type="ORF">OCK74_23130</name>
</gene>
<keyword evidence="6" id="KW-1133">Transmembrane helix</keyword>
<dbReference type="CDD" id="cd00130">
    <property type="entry name" value="PAS"/>
    <property type="match status" value="4"/>
</dbReference>
<dbReference type="InterPro" id="IPR000700">
    <property type="entry name" value="PAS-assoc_C"/>
</dbReference>
<dbReference type="InterPro" id="IPR005467">
    <property type="entry name" value="His_kinase_dom"/>
</dbReference>
<feature type="transmembrane region" description="Helical" evidence="6">
    <location>
        <begin position="14"/>
        <end position="34"/>
    </location>
</feature>